<dbReference type="GO" id="GO:0061630">
    <property type="term" value="F:ubiquitin protein ligase activity"/>
    <property type="evidence" value="ECO:0007669"/>
    <property type="project" value="UniProtKB-EC"/>
</dbReference>
<organism evidence="9 10">
    <name type="scientific">Pelagomonas calceolata</name>
    <dbReference type="NCBI Taxonomy" id="35677"/>
    <lineage>
        <taxon>Eukaryota</taxon>
        <taxon>Sar</taxon>
        <taxon>Stramenopiles</taxon>
        <taxon>Ochrophyta</taxon>
        <taxon>Pelagophyceae</taxon>
        <taxon>Pelagomonadales</taxon>
        <taxon>Pelagomonadaceae</taxon>
        <taxon>Pelagomonas</taxon>
    </lineage>
</organism>
<comment type="caution">
    <text evidence="9">The sequence shown here is derived from an EMBL/GenBank/DDBJ whole genome shotgun (WGS) entry which is preliminary data.</text>
</comment>
<evidence type="ECO:0000313" key="10">
    <source>
        <dbReference type="Proteomes" id="UP000789595"/>
    </source>
</evidence>
<comment type="pathway">
    <text evidence="2">Protein modification; protein ubiquitination.</text>
</comment>
<evidence type="ECO:0000256" key="4">
    <source>
        <dbReference type="ARBA" id="ARBA00022679"/>
    </source>
</evidence>
<feature type="compositionally biased region" description="Polar residues" evidence="7">
    <location>
        <begin position="45"/>
        <end position="61"/>
    </location>
</feature>
<dbReference type="SMART" id="SM00119">
    <property type="entry name" value="HECTc"/>
    <property type="match status" value="1"/>
</dbReference>
<feature type="region of interest" description="Disordered" evidence="7">
    <location>
        <begin position="1"/>
        <end position="79"/>
    </location>
</feature>
<evidence type="ECO:0000256" key="1">
    <source>
        <dbReference type="ARBA" id="ARBA00000885"/>
    </source>
</evidence>
<dbReference type="InterPro" id="IPR050409">
    <property type="entry name" value="E3_ubiq-protein_ligase"/>
</dbReference>
<dbReference type="Gene3D" id="3.30.2160.10">
    <property type="entry name" value="Hect, E3 ligase catalytic domain"/>
    <property type="match status" value="1"/>
</dbReference>
<reference evidence="9" key="1">
    <citation type="submission" date="2021-11" db="EMBL/GenBank/DDBJ databases">
        <authorList>
            <consortium name="Genoscope - CEA"/>
            <person name="William W."/>
        </authorList>
    </citation>
    <scope>NUCLEOTIDE SEQUENCE</scope>
</reference>
<dbReference type="GO" id="GO:0005737">
    <property type="term" value="C:cytoplasm"/>
    <property type="evidence" value="ECO:0007669"/>
    <property type="project" value="TreeGrafter"/>
</dbReference>
<evidence type="ECO:0000313" key="9">
    <source>
        <dbReference type="EMBL" id="CAH0369402.1"/>
    </source>
</evidence>
<dbReference type="PANTHER" id="PTHR11254">
    <property type="entry name" value="HECT DOMAIN UBIQUITIN-PROTEIN LIGASE"/>
    <property type="match status" value="1"/>
</dbReference>
<keyword evidence="10" id="KW-1185">Reference proteome</keyword>
<dbReference type="EMBL" id="CAKKNE010000002">
    <property type="protein sequence ID" value="CAH0369402.1"/>
    <property type="molecule type" value="Genomic_DNA"/>
</dbReference>
<evidence type="ECO:0000256" key="6">
    <source>
        <dbReference type="PROSITE-ProRule" id="PRU00104"/>
    </source>
</evidence>
<dbReference type="SUPFAM" id="SSF56204">
    <property type="entry name" value="Hect, E3 ligase catalytic domain"/>
    <property type="match status" value="1"/>
</dbReference>
<evidence type="ECO:0000256" key="3">
    <source>
        <dbReference type="ARBA" id="ARBA00012485"/>
    </source>
</evidence>
<dbReference type="AlphaFoldDB" id="A0A8J2SLP7"/>
<keyword evidence="5 6" id="KW-0833">Ubl conjugation pathway</keyword>
<feature type="compositionally biased region" description="Low complexity" evidence="7">
    <location>
        <begin position="14"/>
        <end position="24"/>
    </location>
</feature>
<dbReference type="PROSITE" id="PS50237">
    <property type="entry name" value="HECT"/>
    <property type="match status" value="1"/>
</dbReference>
<dbReference type="Proteomes" id="UP000789595">
    <property type="component" value="Unassembled WGS sequence"/>
</dbReference>
<dbReference type="Pfam" id="PF00632">
    <property type="entry name" value="HECT"/>
    <property type="match status" value="1"/>
</dbReference>
<dbReference type="InterPro" id="IPR000569">
    <property type="entry name" value="HECT_dom"/>
</dbReference>
<dbReference type="Gene3D" id="3.30.2410.10">
    <property type="entry name" value="Hect, E3 ligase catalytic domain"/>
    <property type="match status" value="1"/>
</dbReference>
<comment type="caution">
    <text evidence="6">Lacks conserved residue(s) required for the propagation of feature annotation.</text>
</comment>
<dbReference type="Gene3D" id="3.90.1750.10">
    <property type="entry name" value="Hect, E3 ligase catalytic domains"/>
    <property type="match status" value="1"/>
</dbReference>
<dbReference type="OrthoDB" id="5987976at2759"/>
<feature type="domain" description="HECT" evidence="8">
    <location>
        <begin position="200"/>
        <end position="471"/>
    </location>
</feature>
<keyword evidence="4" id="KW-0808">Transferase</keyword>
<sequence>MRGRRASPSRARRAAASSRRAPASARPPPSPSPHRYRPKAAKKTYANQLPTHTKGQASQLVKQVRRHQRRNTPPDAGSYFRRRRRRVFDWINNVARWTSDGPEEREDGSQRVLRHYRRNHLSLETLSAPLPLGETSKQLQQALSEATYAPYQTRVDAFQKAMDSTRVSWEVGRVELRIRRHHCLVDAAKALQDLPSHKWREPWYVTFANESALDAGGPSREFFRLVSKDLASSGLFSIAHDESYALKADAVLSDKFPRAHEMLLLAGRLCGKALLEGHHLEHLRLNPILLKHVVAEPLSLKDLALLDGDLARGLDALLNMDPDDVPSLCLTWSVSDDLDVDDKKWTRDLVPNGSEIPVTGKDARGFVAARFLDACFAKSADGLRSFLGGLYDVVQPEALMLLSARELELQLCGAAVIDVKAWKRSCVYRGDFDVQRGNPFAPLHPVVQYFWDEVESWSDEQRALLLLWCTAVWKSTSASGAPDAMFEAGPVFATARDGGAFSASV</sequence>
<name>A0A8J2SLP7_9STRA</name>
<evidence type="ECO:0000256" key="2">
    <source>
        <dbReference type="ARBA" id="ARBA00004906"/>
    </source>
</evidence>
<accession>A0A8J2SLP7</accession>
<comment type="catalytic activity">
    <reaction evidence="1">
        <text>S-ubiquitinyl-[E2 ubiquitin-conjugating enzyme]-L-cysteine + [acceptor protein]-L-lysine = [E2 ubiquitin-conjugating enzyme]-L-cysteine + N(6)-ubiquitinyl-[acceptor protein]-L-lysine.</text>
        <dbReference type="EC" id="2.3.2.26"/>
    </reaction>
</comment>
<dbReference type="InterPro" id="IPR035983">
    <property type="entry name" value="Hect_E3_ubiquitin_ligase"/>
</dbReference>
<protein>
    <recommendedName>
        <fullName evidence="3">HECT-type E3 ubiquitin transferase</fullName>
        <ecNumber evidence="3">2.3.2.26</ecNumber>
    </recommendedName>
</protein>
<evidence type="ECO:0000256" key="7">
    <source>
        <dbReference type="SAM" id="MobiDB-lite"/>
    </source>
</evidence>
<gene>
    <name evidence="9" type="ORF">PECAL_2P25240</name>
</gene>
<evidence type="ECO:0000256" key="5">
    <source>
        <dbReference type="ARBA" id="ARBA00022786"/>
    </source>
</evidence>
<dbReference type="GO" id="GO:0016567">
    <property type="term" value="P:protein ubiquitination"/>
    <property type="evidence" value="ECO:0007669"/>
    <property type="project" value="TreeGrafter"/>
</dbReference>
<dbReference type="EC" id="2.3.2.26" evidence="3"/>
<dbReference type="PANTHER" id="PTHR11254:SF440">
    <property type="entry name" value="E3 UBIQUITIN-PROTEIN LIGASE NEDD-4"/>
    <property type="match status" value="1"/>
</dbReference>
<evidence type="ECO:0000259" key="8">
    <source>
        <dbReference type="PROSITE" id="PS50237"/>
    </source>
</evidence>
<dbReference type="GO" id="GO:0006511">
    <property type="term" value="P:ubiquitin-dependent protein catabolic process"/>
    <property type="evidence" value="ECO:0007669"/>
    <property type="project" value="TreeGrafter"/>
</dbReference>
<proteinExistence type="predicted"/>
<feature type="compositionally biased region" description="Basic residues" evidence="7">
    <location>
        <begin position="1"/>
        <end position="13"/>
    </location>
</feature>